<name>A0AA88UEA5_9ASTE</name>
<dbReference type="AlphaFoldDB" id="A0AA88UEA5"/>
<proteinExistence type="predicted"/>
<dbReference type="Proteomes" id="UP001187471">
    <property type="component" value="Unassembled WGS sequence"/>
</dbReference>
<keyword evidence="2" id="KW-1185">Reference proteome</keyword>
<accession>A0AA88UEA5</accession>
<evidence type="ECO:0000313" key="1">
    <source>
        <dbReference type="EMBL" id="KAK2972017.1"/>
    </source>
</evidence>
<organism evidence="1 2">
    <name type="scientific">Escallonia rubra</name>
    <dbReference type="NCBI Taxonomy" id="112253"/>
    <lineage>
        <taxon>Eukaryota</taxon>
        <taxon>Viridiplantae</taxon>
        <taxon>Streptophyta</taxon>
        <taxon>Embryophyta</taxon>
        <taxon>Tracheophyta</taxon>
        <taxon>Spermatophyta</taxon>
        <taxon>Magnoliopsida</taxon>
        <taxon>eudicotyledons</taxon>
        <taxon>Gunneridae</taxon>
        <taxon>Pentapetalae</taxon>
        <taxon>asterids</taxon>
        <taxon>campanulids</taxon>
        <taxon>Escalloniales</taxon>
        <taxon>Escalloniaceae</taxon>
        <taxon>Escallonia</taxon>
    </lineage>
</organism>
<sequence>MEHTLNGATFVLPAEICRTMNYLELFLLGWAAHKTYNCMYENNNLVANNFTVQGSNSNNSGVVLVVFVTKAHGIATGNNTQCFPHLNVSCFSVFYLQD</sequence>
<dbReference type="EMBL" id="JAVXUO010002540">
    <property type="protein sequence ID" value="KAK2972017.1"/>
    <property type="molecule type" value="Genomic_DNA"/>
</dbReference>
<comment type="caution">
    <text evidence="1">The sequence shown here is derived from an EMBL/GenBank/DDBJ whole genome shotgun (WGS) entry which is preliminary data.</text>
</comment>
<evidence type="ECO:0000313" key="2">
    <source>
        <dbReference type="Proteomes" id="UP001187471"/>
    </source>
</evidence>
<gene>
    <name evidence="1" type="ORF">RJ640_005037</name>
</gene>
<protein>
    <submittedName>
        <fullName evidence="1">Uncharacterized protein</fullName>
    </submittedName>
</protein>
<reference evidence="1" key="1">
    <citation type="submission" date="2022-12" db="EMBL/GenBank/DDBJ databases">
        <title>Draft genome assemblies for two species of Escallonia (Escalloniales).</title>
        <authorList>
            <person name="Chanderbali A."/>
            <person name="Dervinis C."/>
            <person name="Anghel I."/>
            <person name="Soltis D."/>
            <person name="Soltis P."/>
            <person name="Zapata F."/>
        </authorList>
    </citation>
    <scope>NUCLEOTIDE SEQUENCE</scope>
    <source>
        <strain evidence="1">UCBG92.1500</strain>
        <tissue evidence="1">Leaf</tissue>
    </source>
</reference>